<protein>
    <submittedName>
        <fullName evidence="2">Uncharacterized protein</fullName>
    </submittedName>
</protein>
<evidence type="ECO:0000313" key="2">
    <source>
        <dbReference type="EMBL" id="QGX99285.1"/>
    </source>
</evidence>
<organism evidence="2 3">
    <name type="scientific">Roseovarius faecimaris</name>
    <dbReference type="NCBI Taxonomy" id="2494550"/>
    <lineage>
        <taxon>Bacteria</taxon>
        <taxon>Pseudomonadati</taxon>
        <taxon>Pseudomonadota</taxon>
        <taxon>Alphaproteobacteria</taxon>
        <taxon>Rhodobacterales</taxon>
        <taxon>Roseobacteraceae</taxon>
        <taxon>Roseovarius</taxon>
    </lineage>
</organism>
<reference evidence="3" key="1">
    <citation type="submission" date="2018-12" db="EMBL/GenBank/DDBJ databases">
        <title>Complete genome sequence of Roseovarius sp. MME-070.</title>
        <authorList>
            <person name="Nam Y.-D."/>
            <person name="Kang J."/>
            <person name="Chung W.-H."/>
            <person name="Park Y.S."/>
        </authorList>
    </citation>
    <scope>NUCLEOTIDE SEQUENCE [LARGE SCALE GENOMIC DNA]</scope>
    <source>
        <strain evidence="3">MME-070</strain>
    </source>
</reference>
<keyword evidence="1" id="KW-0812">Transmembrane</keyword>
<dbReference type="AlphaFoldDB" id="A0A6I6IRD2"/>
<name>A0A6I6IRD2_9RHOB</name>
<dbReference type="RefSeq" id="WP_157707966.1">
    <property type="nucleotide sequence ID" value="NZ_CP034348.1"/>
</dbReference>
<keyword evidence="1" id="KW-0472">Membrane</keyword>
<dbReference type="Proteomes" id="UP000428330">
    <property type="component" value="Chromosome"/>
</dbReference>
<evidence type="ECO:0000256" key="1">
    <source>
        <dbReference type="SAM" id="Phobius"/>
    </source>
</evidence>
<evidence type="ECO:0000313" key="3">
    <source>
        <dbReference type="Proteomes" id="UP000428330"/>
    </source>
</evidence>
<keyword evidence="3" id="KW-1185">Reference proteome</keyword>
<gene>
    <name evidence="2" type="ORF">EI983_13820</name>
</gene>
<feature type="transmembrane region" description="Helical" evidence="1">
    <location>
        <begin position="50"/>
        <end position="69"/>
    </location>
</feature>
<keyword evidence="1" id="KW-1133">Transmembrane helix</keyword>
<sequence length="113" mass="12524">MANVQTFERRLKSIGEKRERLAEGYVSKVGKDGLIVFRPKRREGGFPIKGLAFLVLGFFLFKGVILAHLGEGTFETRLAQLSQGSVVEQAGAFIMQPDAVSQTIAQQIRPFVK</sequence>
<dbReference type="EMBL" id="CP034348">
    <property type="protein sequence ID" value="QGX99285.1"/>
    <property type="molecule type" value="Genomic_DNA"/>
</dbReference>
<dbReference type="KEGG" id="rom:EI983_13820"/>
<accession>A0A6I6IRD2</accession>
<dbReference type="OrthoDB" id="7866534at2"/>
<proteinExistence type="predicted"/>